<evidence type="ECO:0000256" key="1">
    <source>
        <dbReference type="ARBA" id="ARBA00004141"/>
    </source>
</evidence>
<keyword evidence="5" id="KW-0813">Transport</keyword>
<dbReference type="GO" id="GO:0043190">
    <property type="term" value="C:ATP-binding cassette (ABC) transporter complex"/>
    <property type="evidence" value="ECO:0007669"/>
    <property type="project" value="InterPro"/>
</dbReference>
<comment type="similarity">
    <text evidence="5">Belongs to the ABC-2 integral membrane protein family.</text>
</comment>
<name>A0AAE9Y9Y2_9ACTN</name>
<protein>
    <recommendedName>
        <fullName evidence="5">Transport permease protein</fullName>
    </recommendedName>
</protein>
<feature type="transmembrane region" description="Helical" evidence="5">
    <location>
        <begin position="73"/>
        <end position="92"/>
    </location>
</feature>
<dbReference type="PIRSF" id="PIRSF006648">
    <property type="entry name" value="DrrB"/>
    <property type="match status" value="1"/>
</dbReference>
<evidence type="ECO:0000313" key="7">
    <source>
        <dbReference type="EMBL" id="WCO65102.1"/>
    </source>
</evidence>
<evidence type="ECO:0000256" key="5">
    <source>
        <dbReference type="RuleBase" id="RU361157"/>
    </source>
</evidence>
<proteinExistence type="inferred from homology"/>
<evidence type="ECO:0000313" key="8">
    <source>
        <dbReference type="Proteomes" id="UP001216390"/>
    </source>
</evidence>
<reference evidence="7" key="1">
    <citation type="submission" date="2023-01" db="EMBL/GenBank/DDBJ databases">
        <title>The diversity of Class Acidimicrobiia in South China Sea sediment environments and the proposal of Iamia marina sp. nov., a novel species of the genus Iamia.</title>
        <authorList>
            <person name="He Y."/>
            <person name="Tian X."/>
        </authorList>
    </citation>
    <scope>NUCLEOTIDE SEQUENCE</scope>
    <source>
        <strain evidence="7">DSM 19957</strain>
    </source>
</reference>
<dbReference type="PANTHER" id="PTHR43229">
    <property type="entry name" value="NODULATION PROTEIN J"/>
    <property type="match status" value="1"/>
</dbReference>
<dbReference type="PROSITE" id="PS51012">
    <property type="entry name" value="ABC_TM2"/>
    <property type="match status" value="1"/>
</dbReference>
<evidence type="ECO:0000256" key="2">
    <source>
        <dbReference type="ARBA" id="ARBA00022692"/>
    </source>
</evidence>
<dbReference type="AlphaFoldDB" id="A0AAE9Y9Y2"/>
<keyword evidence="3 5" id="KW-1133">Transmembrane helix</keyword>
<dbReference type="RefSeq" id="WP_272734627.1">
    <property type="nucleotide sequence ID" value="NZ_CP116942.1"/>
</dbReference>
<feature type="transmembrane region" description="Helical" evidence="5">
    <location>
        <begin position="238"/>
        <end position="259"/>
    </location>
</feature>
<keyword evidence="5" id="KW-1003">Cell membrane</keyword>
<dbReference type="InterPro" id="IPR000412">
    <property type="entry name" value="ABC_2_transport"/>
</dbReference>
<comment type="subcellular location">
    <subcellularLocation>
        <location evidence="5">Cell membrane</location>
        <topology evidence="5">Multi-pass membrane protein</topology>
    </subcellularLocation>
    <subcellularLocation>
        <location evidence="1">Membrane</location>
        <topology evidence="1">Multi-pass membrane protein</topology>
    </subcellularLocation>
</comment>
<gene>
    <name evidence="7" type="ORF">PO878_11390</name>
</gene>
<dbReference type="InterPro" id="IPR047817">
    <property type="entry name" value="ABC2_TM_bact-type"/>
</dbReference>
<organism evidence="7 8">
    <name type="scientific">Iamia majanohamensis</name>
    <dbReference type="NCBI Taxonomy" id="467976"/>
    <lineage>
        <taxon>Bacteria</taxon>
        <taxon>Bacillati</taxon>
        <taxon>Actinomycetota</taxon>
        <taxon>Acidimicrobiia</taxon>
        <taxon>Acidimicrobiales</taxon>
        <taxon>Iamiaceae</taxon>
        <taxon>Iamia</taxon>
    </lineage>
</organism>
<dbReference type="EMBL" id="CP116942">
    <property type="protein sequence ID" value="WCO65102.1"/>
    <property type="molecule type" value="Genomic_DNA"/>
</dbReference>
<dbReference type="InterPro" id="IPR013525">
    <property type="entry name" value="ABC2_TM"/>
</dbReference>
<feature type="domain" description="ABC transmembrane type-2" evidence="6">
    <location>
        <begin position="32"/>
        <end position="262"/>
    </location>
</feature>
<dbReference type="InterPro" id="IPR051784">
    <property type="entry name" value="Nod_factor_ABC_transporter"/>
</dbReference>
<keyword evidence="2 5" id="KW-0812">Transmembrane</keyword>
<dbReference type="PANTHER" id="PTHR43229:SF2">
    <property type="entry name" value="NODULATION PROTEIN J"/>
    <property type="match status" value="1"/>
</dbReference>
<feature type="transmembrane region" description="Helical" evidence="5">
    <location>
        <begin position="146"/>
        <end position="169"/>
    </location>
</feature>
<dbReference type="KEGG" id="ima:PO878_11390"/>
<accession>A0AAE9Y9Y2</accession>
<evidence type="ECO:0000259" key="6">
    <source>
        <dbReference type="PROSITE" id="PS51012"/>
    </source>
</evidence>
<dbReference type="GO" id="GO:0140359">
    <property type="term" value="F:ABC-type transporter activity"/>
    <property type="evidence" value="ECO:0007669"/>
    <property type="project" value="InterPro"/>
</dbReference>
<feature type="transmembrane region" description="Helical" evidence="5">
    <location>
        <begin position="112"/>
        <end position="134"/>
    </location>
</feature>
<keyword evidence="8" id="KW-1185">Reference proteome</keyword>
<feature type="transmembrane region" description="Helical" evidence="5">
    <location>
        <begin position="34"/>
        <end position="53"/>
    </location>
</feature>
<evidence type="ECO:0000256" key="3">
    <source>
        <dbReference type="ARBA" id="ARBA00022989"/>
    </source>
</evidence>
<feature type="transmembrane region" description="Helical" evidence="5">
    <location>
        <begin position="181"/>
        <end position="198"/>
    </location>
</feature>
<dbReference type="Pfam" id="PF01061">
    <property type="entry name" value="ABC2_membrane"/>
    <property type="match status" value="1"/>
</dbReference>
<sequence length="268" mass="27911">MTATAAPPSASSVRALRAQVRFEVTTFLREPTDLFFSAALPLLFLVIFTSIFGGDPVAEGSSVTIAQQMVPGFVAFALVASGFTSMALNLVFKRERGMLKRIRVTPVPMWVVFGGLAGRVLLTSATVTAVLVAVGRVAFDVSLPLAHLPLLAAGLVLGSASLCCLGVAATALVRNEDAAPAITNAIVLPLFFVSGVFIPSDQLPDGLRVLGEVFPVEPLVAVLVDAFDPGPVPLGPTLGHLAVVAAWGAVGLVVAGRTFRTVPQRDRE</sequence>
<dbReference type="Proteomes" id="UP001216390">
    <property type="component" value="Chromosome"/>
</dbReference>
<evidence type="ECO:0000256" key="4">
    <source>
        <dbReference type="ARBA" id="ARBA00023136"/>
    </source>
</evidence>
<keyword evidence="4 5" id="KW-0472">Membrane</keyword>